<dbReference type="AlphaFoldDB" id="A0AAW1LGX5"/>
<feature type="signal peptide" evidence="1">
    <location>
        <begin position="1"/>
        <end position="22"/>
    </location>
</feature>
<keyword evidence="1" id="KW-0732">Signal</keyword>
<protein>
    <recommendedName>
        <fullName evidence="2">Neprosin PEP catalytic domain-containing protein</fullName>
    </recommendedName>
</protein>
<evidence type="ECO:0000259" key="2">
    <source>
        <dbReference type="PROSITE" id="PS52045"/>
    </source>
</evidence>
<name>A0AAW1LGX5_SAPOF</name>
<dbReference type="Pfam" id="PF03080">
    <property type="entry name" value="Neprosin"/>
    <property type="match status" value="1"/>
</dbReference>
<dbReference type="PROSITE" id="PS52045">
    <property type="entry name" value="NEPROSIN_PEP_CD"/>
    <property type="match status" value="1"/>
</dbReference>
<evidence type="ECO:0000256" key="1">
    <source>
        <dbReference type="SAM" id="SignalP"/>
    </source>
</evidence>
<keyword evidence="4" id="KW-1185">Reference proteome</keyword>
<proteinExistence type="predicted"/>
<dbReference type="PANTHER" id="PTHR31589">
    <property type="entry name" value="PROTEIN, PUTATIVE (DUF239)-RELATED-RELATED"/>
    <property type="match status" value="1"/>
</dbReference>
<dbReference type="PANTHER" id="PTHR31589:SF223">
    <property type="entry name" value="PROTEIN, PUTATIVE (DUF239)-RELATED"/>
    <property type="match status" value="1"/>
</dbReference>
<dbReference type="InterPro" id="IPR004314">
    <property type="entry name" value="Neprosin"/>
</dbReference>
<evidence type="ECO:0000313" key="3">
    <source>
        <dbReference type="EMBL" id="KAK9735858.1"/>
    </source>
</evidence>
<comment type="caution">
    <text evidence="3">The sequence shown here is derived from an EMBL/GenBank/DDBJ whole genome shotgun (WGS) entry which is preliminary data.</text>
</comment>
<reference evidence="3" key="1">
    <citation type="submission" date="2024-03" db="EMBL/GenBank/DDBJ databases">
        <title>WGS assembly of Saponaria officinalis var. Norfolk2.</title>
        <authorList>
            <person name="Jenkins J."/>
            <person name="Shu S."/>
            <person name="Grimwood J."/>
            <person name="Barry K."/>
            <person name="Goodstein D."/>
            <person name="Schmutz J."/>
            <person name="Leebens-Mack J."/>
            <person name="Osbourn A."/>
        </authorList>
    </citation>
    <scope>NUCLEOTIDE SEQUENCE [LARGE SCALE GENOMIC DNA]</scope>
    <source>
        <strain evidence="3">JIC</strain>
    </source>
</reference>
<accession>A0AAW1LGX5</accession>
<feature type="chain" id="PRO_5043844773" description="Neprosin PEP catalytic domain-containing protein" evidence="1">
    <location>
        <begin position="23"/>
        <end position="302"/>
    </location>
</feature>
<dbReference type="EMBL" id="JBDFQZ010000004">
    <property type="protein sequence ID" value="KAK9735858.1"/>
    <property type="molecule type" value="Genomic_DNA"/>
</dbReference>
<gene>
    <name evidence="3" type="ORF">RND81_04G233100</name>
</gene>
<evidence type="ECO:0000313" key="4">
    <source>
        <dbReference type="Proteomes" id="UP001443914"/>
    </source>
</evidence>
<dbReference type="Proteomes" id="UP001443914">
    <property type="component" value="Unassembled WGS sequence"/>
</dbReference>
<organism evidence="3 4">
    <name type="scientific">Saponaria officinalis</name>
    <name type="common">Common soapwort</name>
    <name type="synonym">Lychnis saponaria</name>
    <dbReference type="NCBI Taxonomy" id="3572"/>
    <lineage>
        <taxon>Eukaryota</taxon>
        <taxon>Viridiplantae</taxon>
        <taxon>Streptophyta</taxon>
        <taxon>Embryophyta</taxon>
        <taxon>Tracheophyta</taxon>
        <taxon>Spermatophyta</taxon>
        <taxon>Magnoliopsida</taxon>
        <taxon>eudicotyledons</taxon>
        <taxon>Gunneridae</taxon>
        <taxon>Pentapetalae</taxon>
        <taxon>Caryophyllales</taxon>
        <taxon>Caryophyllaceae</taxon>
        <taxon>Caryophylleae</taxon>
        <taxon>Saponaria</taxon>
    </lineage>
</organism>
<dbReference type="InterPro" id="IPR053168">
    <property type="entry name" value="Glutamic_endopeptidase"/>
</dbReference>
<sequence length="302" mass="34008">MEVKGVAILLVILCSLFSNAVCRVIDHNATNYTSDKINVEIQVQKHPDFGLEENGYPLHKDHCHAVVRTRTNDAKRFFGTQASLSLYKPKVLSNQWSSSRLKLLNGDESIEAGWMVNPEVFKDDESHLYTKFFAGAKGCINTQCPGFVVQVPNILGYVPETYSQVRGDQWTWNITIKKHQDDGNWWFSIMEQHGTEVLVGYWPKTLFTSLAEVASQVEWGGEINNPGASNVHPEMGSGVVATYSTRLSAFFQQVTIVNESFQKVQPDDTEKDADCSPYYEALDRDSHDAYWGRLIFFGGTHG</sequence>
<feature type="domain" description="Neprosin PEP catalytic" evidence="2">
    <location>
        <begin position="57"/>
        <end position="302"/>
    </location>
</feature>